<dbReference type="InterPro" id="IPR015415">
    <property type="entry name" value="Spast_Vps4_C"/>
</dbReference>
<dbReference type="SMART" id="SM00382">
    <property type="entry name" value="AAA"/>
    <property type="match status" value="1"/>
</dbReference>
<evidence type="ECO:0000313" key="7">
    <source>
        <dbReference type="Proteomes" id="UP001519460"/>
    </source>
</evidence>
<dbReference type="SUPFAM" id="SSF52540">
    <property type="entry name" value="P-loop containing nucleoside triphosphate hydrolases"/>
    <property type="match status" value="1"/>
</dbReference>
<evidence type="ECO:0000256" key="3">
    <source>
        <dbReference type="ARBA" id="ARBA00022840"/>
    </source>
</evidence>
<dbReference type="Gene3D" id="1.10.8.60">
    <property type="match status" value="1"/>
</dbReference>
<feature type="region of interest" description="Disordered" evidence="4">
    <location>
        <begin position="415"/>
        <end position="474"/>
    </location>
</feature>
<dbReference type="InterPro" id="IPR003959">
    <property type="entry name" value="ATPase_AAA_core"/>
</dbReference>
<comment type="caution">
    <text evidence="6">The sequence shown here is derived from an EMBL/GenBank/DDBJ whole genome shotgun (WGS) entry which is preliminary data.</text>
</comment>
<dbReference type="GO" id="GO:0005524">
    <property type="term" value="F:ATP binding"/>
    <property type="evidence" value="ECO:0007669"/>
    <property type="project" value="UniProtKB-KW"/>
</dbReference>
<feature type="region of interest" description="Disordered" evidence="4">
    <location>
        <begin position="524"/>
        <end position="547"/>
    </location>
</feature>
<dbReference type="PANTHER" id="PTHR23074:SF83">
    <property type="entry name" value="VACUOLAR PROTEIN SORTING-ASSOCIATED PROTEIN 4A"/>
    <property type="match status" value="1"/>
</dbReference>
<organism evidence="6 7">
    <name type="scientific">Batillaria attramentaria</name>
    <dbReference type="NCBI Taxonomy" id="370345"/>
    <lineage>
        <taxon>Eukaryota</taxon>
        <taxon>Metazoa</taxon>
        <taxon>Spiralia</taxon>
        <taxon>Lophotrochozoa</taxon>
        <taxon>Mollusca</taxon>
        <taxon>Gastropoda</taxon>
        <taxon>Caenogastropoda</taxon>
        <taxon>Sorbeoconcha</taxon>
        <taxon>Cerithioidea</taxon>
        <taxon>Batillariidae</taxon>
        <taxon>Batillaria</taxon>
    </lineage>
</organism>
<keyword evidence="3" id="KW-0067">ATP-binding</keyword>
<evidence type="ECO:0000256" key="1">
    <source>
        <dbReference type="ARBA" id="ARBA00006914"/>
    </source>
</evidence>
<dbReference type="InterPro" id="IPR050304">
    <property type="entry name" value="MT-severing_AAA_ATPase"/>
</dbReference>
<dbReference type="PANTHER" id="PTHR23074">
    <property type="entry name" value="AAA DOMAIN-CONTAINING"/>
    <property type="match status" value="1"/>
</dbReference>
<dbReference type="EMBL" id="JACVVK020000048">
    <property type="protein sequence ID" value="KAK7498895.1"/>
    <property type="molecule type" value="Genomic_DNA"/>
</dbReference>
<dbReference type="InterPro" id="IPR027417">
    <property type="entry name" value="P-loop_NTPase"/>
</dbReference>
<keyword evidence="2" id="KW-0547">Nucleotide-binding</keyword>
<evidence type="ECO:0000256" key="4">
    <source>
        <dbReference type="SAM" id="MobiDB-lite"/>
    </source>
</evidence>
<sequence length="634" mass="70207">MQKGRVHGHKPQHVGMPLSQVSMNEAAGAPCCCFDVVSPPHATSKGRQWTVKDLKWQPAGVTRHREVIQQKCQQYLDRARLLRTAIREHGPAGELDIHMDDAEEEEDEVAGAGAIPELGGENRDDELESNYDRDRRRLQWHLNACVRRENLGNVHPTLMGSSQDLRAVEDRLKELVLLPLRFPHLFQARMLHGRRTLLLYGHKGTGKTQMMREFLAADICCELLCVSAANLLFTAVACGVDGRKLMRGVIERARESVPCVLCVEDIELLGSSRALTEAVGRVRGLGDEDGVKIHEPLFVTSRNMKTELLVSMDEIQRCEKPVILTATTSRPWMLDASRLRRRFVVRCFFPMPAAEERVAILMRGLEGVPHQLNHEDLREIGNMTVRFSRDDMAVLADEAQGQMKVRVQRATHFKPVHIASDDPSPVDSVDEVKGPVDRLRDPNGASAGNSTDVDSDSDSAFETEADSGRGACAQEDNEDVELVYEVENRNCCAGLVETSRDATGESVGRSHNCSFESAGCADPGASGSNSGDASSASLHLDTDDLDDDQCRRGRRPFTFASKPRRDVTTRYTPCDATDDDAILMTWRDCGGDSLLEPPVAFCDVVEALSYMSAQITDEDVGRMIQWNDDFGPLA</sequence>
<feature type="domain" description="AAA+ ATPase" evidence="5">
    <location>
        <begin position="193"/>
        <end position="348"/>
    </location>
</feature>
<keyword evidence="7" id="KW-1185">Reference proteome</keyword>
<feature type="compositionally biased region" description="Low complexity" evidence="4">
    <location>
        <begin position="524"/>
        <end position="539"/>
    </location>
</feature>
<protein>
    <recommendedName>
        <fullName evidence="5">AAA+ ATPase domain-containing protein</fullName>
    </recommendedName>
</protein>
<gene>
    <name evidence="6" type="ORF">BaRGS_00009987</name>
</gene>
<dbReference type="Pfam" id="PF00004">
    <property type="entry name" value="AAA"/>
    <property type="match status" value="1"/>
</dbReference>
<feature type="compositionally biased region" description="Acidic residues" evidence="4">
    <location>
        <begin position="453"/>
        <end position="465"/>
    </location>
</feature>
<dbReference type="Proteomes" id="UP001519460">
    <property type="component" value="Unassembled WGS sequence"/>
</dbReference>
<dbReference type="AlphaFoldDB" id="A0ABD0LHM5"/>
<comment type="similarity">
    <text evidence="1">Belongs to the AAA ATPase family.</text>
</comment>
<evidence type="ECO:0000313" key="6">
    <source>
        <dbReference type="EMBL" id="KAK7498895.1"/>
    </source>
</evidence>
<accession>A0ABD0LHM5</accession>
<dbReference type="InterPro" id="IPR003593">
    <property type="entry name" value="AAA+_ATPase"/>
</dbReference>
<dbReference type="Gene3D" id="3.40.50.300">
    <property type="entry name" value="P-loop containing nucleotide triphosphate hydrolases"/>
    <property type="match status" value="1"/>
</dbReference>
<proteinExistence type="inferred from homology"/>
<feature type="compositionally biased region" description="Basic and acidic residues" evidence="4">
    <location>
        <begin position="430"/>
        <end position="441"/>
    </location>
</feature>
<evidence type="ECO:0000259" key="5">
    <source>
        <dbReference type="SMART" id="SM00382"/>
    </source>
</evidence>
<evidence type="ECO:0000256" key="2">
    <source>
        <dbReference type="ARBA" id="ARBA00022741"/>
    </source>
</evidence>
<name>A0ABD0LHM5_9CAEN</name>
<feature type="region of interest" description="Disordered" evidence="4">
    <location>
        <begin position="103"/>
        <end position="130"/>
    </location>
</feature>
<dbReference type="Pfam" id="PF09336">
    <property type="entry name" value="Vps4_C"/>
    <property type="match status" value="1"/>
</dbReference>
<reference evidence="6 7" key="1">
    <citation type="journal article" date="2023" name="Sci. Data">
        <title>Genome assembly of the Korean intertidal mud-creeper Batillaria attramentaria.</title>
        <authorList>
            <person name="Patra A.K."/>
            <person name="Ho P.T."/>
            <person name="Jun S."/>
            <person name="Lee S.J."/>
            <person name="Kim Y."/>
            <person name="Won Y.J."/>
        </authorList>
    </citation>
    <scope>NUCLEOTIDE SEQUENCE [LARGE SCALE GENOMIC DNA]</scope>
    <source>
        <strain evidence="6">Wonlab-2016</strain>
    </source>
</reference>